<evidence type="ECO:0000313" key="6">
    <source>
        <dbReference type="EMBL" id="MDI2091215.1"/>
    </source>
</evidence>
<evidence type="ECO:0000259" key="5">
    <source>
        <dbReference type="Pfam" id="PF07732"/>
    </source>
</evidence>
<dbReference type="CDD" id="cd13867">
    <property type="entry name" value="CuRO_2_CueO_FtsP"/>
    <property type="match status" value="1"/>
</dbReference>
<dbReference type="EC" id="1.16.3.1" evidence="6"/>
<dbReference type="InterPro" id="IPR001117">
    <property type="entry name" value="Cu-oxidase_2nd"/>
</dbReference>
<accession>A0ABT6Q283</accession>
<dbReference type="Pfam" id="PF07732">
    <property type="entry name" value="Cu-oxidase_3"/>
    <property type="match status" value="1"/>
</dbReference>
<dbReference type="Pfam" id="PF00394">
    <property type="entry name" value="Cu-oxidase"/>
    <property type="match status" value="1"/>
</dbReference>
<dbReference type="EMBL" id="JASBAO010000001">
    <property type="protein sequence ID" value="MDI2091215.1"/>
    <property type="molecule type" value="Genomic_DNA"/>
</dbReference>
<dbReference type="InterPro" id="IPR011706">
    <property type="entry name" value="Cu-oxidase_C"/>
</dbReference>
<evidence type="ECO:0000259" key="4">
    <source>
        <dbReference type="Pfam" id="PF07731"/>
    </source>
</evidence>
<organism evidence="6 7">
    <name type="scientific">Commensalibacter oyaizuii</name>
    <dbReference type="NCBI Taxonomy" id="3043873"/>
    <lineage>
        <taxon>Bacteria</taxon>
        <taxon>Pseudomonadati</taxon>
        <taxon>Pseudomonadota</taxon>
        <taxon>Alphaproteobacteria</taxon>
        <taxon>Acetobacterales</taxon>
        <taxon>Acetobacteraceae</taxon>
    </lineage>
</organism>
<keyword evidence="7" id="KW-1185">Reference proteome</keyword>
<dbReference type="InterPro" id="IPR008972">
    <property type="entry name" value="Cupredoxin"/>
</dbReference>
<keyword evidence="1" id="KW-0479">Metal-binding</keyword>
<dbReference type="Proteomes" id="UP001431634">
    <property type="component" value="Unassembled WGS sequence"/>
</dbReference>
<dbReference type="RefSeq" id="WP_281448311.1">
    <property type="nucleotide sequence ID" value="NZ_JASBAO010000001.1"/>
</dbReference>
<evidence type="ECO:0000259" key="3">
    <source>
        <dbReference type="Pfam" id="PF00394"/>
    </source>
</evidence>
<feature type="domain" description="Plastocyanin-like" evidence="5">
    <location>
        <begin position="66"/>
        <end position="169"/>
    </location>
</feature>
<name>A0ABT6Q283_9PROT</name>
<dbReference type="PANTHER" id="PTHR48267">
    <property type="entry name" value="CUPREDOXIN SUPERFAMILY PROTEIN"/>
    <property type="match status" value="1"/>
</dbReference>
<dbReference type="Gene3D" id="2.60.40.420">
    <property type="entry name" value="Cupredoxins - blue copper proteins"/>
    <property type="match status" value="3"/>
</dbReference>
<dbReference type="InterPro" id="IPR002355">
    <property type="entry name" value="Cu_oxidase_Cu_BS"/>
</dbReference>
<evidence type="ECO:0000256" key="2">
    <source>
        <dbReference type="ARBA" id="ARBA00023002"/>
    </source>
</evidence>
<dbReference type="NCBIfam" id="NF008205">
    <property type="entry name" value="PRK10965.1"/>
    <property type="match status" value="1"/>
</dbReference>
<comment type="caution">
    <text evidence="6">The sequence shown here is derived from an EMBL/GenBank/DDBJ whole genome shotgun (WGS) entry which is preliminary data.</text>
</comment>
<keyword evidence="2 6" id="KW-0560">Oxidoreductase</keyword>
<evidence type="ECO:0000313" key="7">
    <source>
        <dbReference type="Proteomes" id="UP001431634"/>
    </source>
</evidence>
<protein>
    <submittedName>
        <fullName evidence="6">Multicopper oxidase CueO</fullName>
        <ecNumber evidence="6">1.16.3.1</ecNumber>
    </submittedName>
</protein>
<reference evidence="6" key="1">
    <citation type="submission" date="2023-05" db="EMBL/GenBank/DDBJ databases">
        <title>Whole genome sequence of Commensalibacter sp.</title>
        <authorList>
            <person name="Charoenyingcharoen P."/>
            <person name="Yukphan P."/>
        </authorList>
    </citation>
    <scope>NUCLEOTIDE SEQUENCE</scope>
    <source>
        <strain evidence="6">TBRC 16381</strain>
    </source>
</reference>
<dbReference type="InterPro" id="IPR045087">
    <property type="entry name" value="Cu-oxidase_fam"/>
</dbReference>
<feature type="domain" description="Plastocyanin-like" evidence="4">
    <location>
        <begin position="400"/>
        <end position="518"/>
    </location>
</feature>
<dbReference type="PANTHER" id="PTHR48267:SF1">
    <property type="entry name" value="BILIRUBIN OXIDASE"/>
    <property type="match status" value="1"/>
</dbReference>
<dbReference type="InterPro" id="IPR011707">
    <property type="entry name" value="Cu-oxidase-like_N"/>
</dbReference>
<dbReference type="SUPFAM" id="SSF49503">
    <property type="entry name" value="Cupredoxins"/>
    <property type="match status" value="3"/>
</dbReference>
<sequence>MTIQRRDFIKLSSLFALTGTSLLWSKTTYAKERTPLPIPSLLLPDADGKINLTLQEGFTQWVPGINTKTWGINQSFLGPAIQLKTGQQVTVAIHNQLPEESTLHWHGLIIPGAADGGPQDLIPAKTTKTTQFTVTQPAATCWVHPHTHGKTGKQVMMGLAGLVLIQDEKSKQLPIPKTWGVDDIPIILQDKTFDQKGQITYKLDIMSAALGWFGNRIFTNGVEHPRHVTPRGWVRLRLLNGCNARTLNLTTSDGRPFYVIASDGGFLKEPVTCSHLPIWMGERFEILINTSDGKAFDLITEPVHQMGMSLPPFNHSVPLLTIQPSTTKNTQTLPDYLVDIPDISPISNIKTRLLHLTMDPKLDQMGMQAFQDQYGEQSASHMHTNHKMPMSYHNMQQHGSNASFDFHNANKINNQAYDINHPLFDIKQGRYEKWIISGEGDMMIHPFHIHGTQFRILSENNEKPAHHRTGWKDIVHVEGKRSEVLVRFDYLASKEKSYMAHCHLLEHEDTGMMCGFTVHA</sequence>
<dbReference type="GO" id="GO:0004322">
    <property type="term" value="F:ferroxidase activity"/>
    <property type="evidence" value="ECO:0007669"/>
    <property type="project" value="UniProtKB-EC"/>
</dbReference>
<dbReference type="PROSITE" id="PS00080">
    <property type="entry name" value="MULTICOPPER_OXIDASE2"/>
    <property type="match status" value="1"/>
</dbReference>
<evidence type="ECO:0000256" key="1">
    <source>
        <dbReference type="ARBA" id="ARBA00022723"/>
    </source>
</evidence>
<dbReference type="Pfam" id="PF07731">
    <property type="entry name" value="Cu-oxidase_2"/>
    <property type="match status" value="1"/>
</dbReference>
<feature type="domain" description="Plastocyanin-like" evidence="3">
    <location>
        <begin position="227"/>
        <end position="294"/>
    </location>
</feature>
<proteinExistence type="predicted"/>
<gene>
    <name evidence="6" type="primary">cueO</name>
    <name evidence="6" type="ORF">QJV27_07510</name>
</gene>